<dbReference type="OrthoDB" id="2016548at2759"/>
<evidence type="ECO:0000313" key="5">
    <source>
        <dbReference type="Proteomes" id="UP000244855"/>
    </source>
</evidence>
<dbReference type="Proteomes" id="UP000244855">
    <property type="component" value="Unassembled WGS sequence"/>
</dbReference>
<keyword evidence="2" id="KW-0472">Membrane</keyword>
<evidence type="ECO:0000313" key="4">
    <source>
        <dbReference type="EMBL" id="PVI03436.1"/>
    </source>
</evidence>
<feature type="compositionally biased region" description="Basic and acidic residues" evidence="1">
    <location>
        <begin position="241"/>
        <end position="258"/>
    </location>
</feature>
<feature type="domain" description="HPP transmembrane region" evidence="3">
    <location>
        <begin position="51"/>
        <end position="209"/>
    </location>
</feature>
<keyword evidence="2" id="KW-1133">Transmembrane helix</keyword>
<feature type="transmembrane region" description="Helical" evidence="2">
    <location>
        <begin position="143"/>
        <end position="162"/>
    </location>
</feature>
<gene>
    <name evidence="4" type="ORF">DM02DRAFT_625825</name>
</gene>
<protein>
    <submittedName>
        <fullName evidence="4">HPP family protein</fullName>
    </submittedName>
</protein>
<dbReference type="EMBL" id="KZ805331">
    <property type="protein sequence ID" value="PVI03436.1"/>
    <property type="molecule type" value="Genomic_DNA"/>
</dbReference>
<name>A0A2V1DZK1_9PLEO</name>
<evidence type="ECO:0000256" key="1">
    <source>
        <dbReference type="SAM" id="MobiDB-lite"/>
    </source>
</evidence>
<feature type="region of interest" description="Disordered" evidence="1">
    <location>
        <begin position="296"/>
        <end position="338"/>
    </location>
</feature>
<reference evidence="4 5" key="1">
    <citation type="journal article" date="2018" name="Sci. Rep.">
        <title>Comparative genomics provides insights into the lifestyle and reveals functional heterogeneity of dark septate endophytic fungi.</title>
        <authorList>
            <person name="Knapp D.G."/>
            <person name="Nemeth J.B."/>
            <person name="Barry K."/>
            <person name="Hainaut M."/>
            <person name="Henrissat B."/>
            <person name="Johnson J."/>
            <person name="Kuo A."/>
            <person name="Lim J.H.P."/>
            <person name="Lipzen A."/>
            <person name="Nolan M."/>
            <person name="Ohm R.A."/>
            <person name="Tamas L."/>
            <person name="Grigoriev I.V."/>
            <person name="Spatafora J.W."/>
            <person name="Nagy L.G."/>
            <person name="Kovacs G.M."/>
        </authorList>
    </citation>
    <scope>NUCLEOTIDE SEQUENCE [LARGE SCALE GENOMIC DNA]</scope>
    <source>
        <strain evidence="4 5">DSE2036</strain>
    </source>
</reference>
<evidence type="ECO:0000256" key="2">
    <source>
        <dbReference type="SAM" id="Phobius"/>
    </source>
</evidence>
<evidence type="ECO:0000259" key="3">
    <source>
        <dbReference type="Pfam" id="PF04982"/>
    </source>
</evidence>
<keyword evidence="5" id="KW-1185">Reference proteome</keyword>
<proteinExistence type="predicted"/>
<feature type="transmembrane region" description="Helical" evidence="2">
    <location>
        <begin position="182"/>
        <end position="204"/>
    </location>
</feature>
<dbReference type="InterPro" id="IPR007065">
    <property type="entry name" value="HPP"/>
</dbReference>
<feature type="region of interest" description="Disordered" evidence="1">
    <location>
        <begin position="226"/>
        <end position="266"/>
    </location>
</feature>
<feature type="transmembrane region" description="Helical" evidence="2">
    <location>
        <begin position="114"/>
        <end position="131"/>
    </location>
</feature>
<dbReference type="STRING" id="97972.A0A2V1DZK1"/>
<dbReference type="PANTHER" id="PTHR33741">
    <property type="entry name" value="TRANSMEMBRANE PROTEIN DDB_G0269096-RELATED"/>
    <property type="match status" value="1"/>
</dbReference>
<organism evidence="4 5">
    <name type="scientific">Periconia macrospinosa</name>
    <dbReference type="NCBI Taxonomy" id="97972"/>
    <lineage>
        <taxon>Eukaryota</taxon>
        <taxon>Fungi</taxon>
        <taxon>Dikarya</taxon>
        <taxon>Ascomycota</taxon>
        <taxon>Pezizomycotina</taxon>
        <taxon>Dothideomycetes</taxon>
        <taxon>Pleosporomycetidae</taxon>
        <taxon>Pleosporales</taxon>
        <taxon>Massarineae</taxon>
        <taxon>Periconiaceae</taxon>
        <taxon>Periconia</taxon>
    </lineage>
</organism>
<dbReference type="AlphaFoldDB" id="A0A2V1DZK1"/>
<feature type="transmembrane region" description="Helical" evidence="2">
    <location>
        <begin position="55"/>
        <end position="73"/>
    </location>
</feature>
<dbReference type="Pfam" id="PF04982">
    <property type="entry name" value="TM_HPP"/>
    <property type="match status" value="1"/>
</dbReference>
<feature type="transmembrane region" description="Helical" evidence="2">
    <location>
        <begin position="85"/>
        <end position="102"/>
    </location>
</feature>
<dbReference type="PANTHER" id="PTHR33741:SF5">
    <property type="entry name" value="TRANSMEMBRANE PROTEIN DDB_G0269096-RELATED"/>
    <property type="match status" value="1"/>
</dbReference>
<sequence>MLSLSQTAEWNFDIDRYVNKVVPPSPLHKLPTPISRWLGYRKEEPGPDIGNVMGAFWSFVGAFCGLAIVAAVFNNADVIQTHQPPALIASFGASAILEYNVIRSPLGQPRNALLGHTFSALIGVSITKLFLLHPSSFPQLRWIAGAISCGLASAVMLLTGTVHPPGGASAVLAATSPDITAMGWYFVGLVMLGTSLMLCVACVINNIQRVFPVYWWTPLDVKRTRRKDEEVKPDAQGGFEFKSEEKQESTGASRENESKGMTISISSSRVSLPTDLPLNTEEAKLLDRLKSRLAQMERVNEGEGEDTESPGASVRSSTECTIVPSHHVAGTNSDGGIP</sequence>
<accession>A0A2V1DZK1</accession>
<dbReference type="InterPro" id="IPR058581">
    <property type="entry name" value="TM_HPP"/>
</dbReference>
<keyword evidence="2" id="KW-0812">Transmembrane</keyword>